<dbReference type="EMBL" id="QJSP01000007">
    <property type="protein sequence ID" value="PYE16878.1"/>
    <property type="molecule type" value="Genomic_DNA"/>
</dbReference>
<protein>
    <submittedName>
        <fullName evidence="2">Uncharacterized protein</fullName>
    </submittedName>
</protein>
<accession>A0A318RHV2</accession>
<evidence type="ECO:0000313" key="2">
    <source>
        <dbReference type="EMBL" id="PYE16878.1"/>
    </source>
</evidence>
<feature type="chain" id="PRO_5016286733" evidence="1">
    <location>
        <begin position="28"/>
        <end position="145"/>
    </location>
</feature>
<sequence>MLKRVLVTLTSTVVALGLISGVSPASADVEFPTSGDVIKYVFVSNKPINDSIYWYDAYGDGQSFPEDPSQRVRFNNTFVGTDGHTYWSTSRTFTSRSTYQLVGGYISADYQNDGSGNNYVRCSTFVNGVQTAFEYAEGRYATAYC</sequence>
<keyword evidence="1" id="KW-0732">Signal</keyword>
<name>A0A318RHV2_WILLI</name>
<dbReference type="Proteomes" id="UP000247591">
    <property type="component" value="Unassembled WGS sequence"/>
</dbReference>
<gene>
    <name evidence="2" type="ORF">DFR67_107121</name>
</gene>
<dbReference type="RefSeq" id="WP_146240438.1">
    <property type="nucleotide sequence ID" value="NZ_QJSP01000007.1"/>
</dbReference>
<proteinExistence type="predicted"/>
<dbReference type="AlphaFoldDB" id="A0A318RHV2"/>
<comment type="caution">
    <text evidence="2">The sequence shown here is derived from an EMBL/GenBank/DDBJ whole genome shotgun (WGS) entry which is preliminary data.</text>
</comment>
<organism evidence="2 3">
    <name type="scientific">Williamsia limnetica</name>
    <dbReference type="NCBI Taxonomy" id="882452"/>
    <lineage>
        <taxon>Bacteria</taxon>
        <taxon>Bacillati</taxon>
        <taxon>Actinomycetota</taxon>
        <taxon>Actinomycetes</taxon>
        <taxon>Mycobacteriales</taxon>
        <taxon>Nocardiaceae</taxon>
        <taxon>Williamsia</taxon>
    </lineage>
</organism>
<evidence type="ECO:0000313" key="3">
    <source>
        <dbReference type="Proteomes" id="UP000247591"/>
    </source>
</evidence>
<keyword evidence="3" id="KW-1185">Reference proteome</keyword>
<evidence type="ECO:0000256" key="1">
    <source>
        <dbReference type="SAM" id="SignalP"/>
    </source>
</evidence>
<reference evidence="2 3" key="1">
    <citation type="submission" date="2018-06" db="EMBL/GenBank/DDBJ databases">
        <title>Genomic Encyclopedia of Type Strains, Phase IV (KMG-IV): sequencing the most valuable type-strain genomes for metagenomic binning, comparative biology and taxonomic classification.</title>
        <authorList>
            <person name="Goeker M."/>
        </authorList>
    </citation>
    <scope>NUCLEOTIDE SEQUENCE [LARGE SCALE GENOMIC DNA]</scope>
    <source>
        <strain evidence="2 3">DSM 45521</strain>
    </source>
</reference>
<feature type="signal peptide" evidence="1">
    <location>
        <begin position="1"/>
        <end position="27"/>
    </location>
</feature>